<gene>
    <name evidence="7" type="ORF">AFUS01_LOCUS39282</name>
</gene>
<keyword evidence="8" id="KW-1185">Reference proteome</keyword>
<dbReference type="AlphaFoldDB" id="A0A8J2LDD7"/>
<sequence>MVDSKKDSGSPTDGPNVVSPLPNTSQLVETNVSTQTSKRNLRSGKALKGRQKSEYGARFIKQPEYQEFSNTKNFQSRKKLGGGVYWVLDALCSCDWSYLPSELQFFLQSHPKLTLTICYSLTFSILVIVVAMGYMYYDLAHEAPRTFSWRALSTAFLMPGTYSNKKVPGLNGLSNISLHLNCSIYESEHYYTLILQPPYVAFMCLAQIILVQFACLLFLIWRSFKPYTFQLAVLSLKCQGSFLGIALLIICIQFFYTVSVLKDEMRDEMNEFTAAGISAWWQTTQEKSKCCGLDRPADWKKVTPNFWALSGQKYPLSCCDVEVSASKCTELPVAGEIFTTGCYEKERHKLDLHGALLIVAIAWIIQVSVGLIYLFEGVEIFTRRKWKRPNSSYDSTRLSLETFGSVEIVSLDGTTYYSMLEIHNDDFNPFTDGIYDFKYDYEYDIEFQRGEFITGKAVIETSNSTERNLKLELEFDETKGTVTMIY</sequence>
<feature type="transmembrane region" description="Helical" evidence="6">
    <location>
        <begin position="113"/>
        <end position="137"/>
    </location>
</feature>
<keyword evidence="3 6" id="KW-1133">Transmembrane helix</keyword>
<comment type="subcellular location">
    <subcellularLocation>
        <location evidence="1">Membrane</location>
        <topology evidence="1">Multi-pass membrane protein</topology>
    </subcellularLocation>
</comment>
<keyword evidence="4 6" id="KW-0472">Membrane</keyword>
<evidence type="ECO:0000256" key="1">
    <source>
        <dbReference type="ARBA" id="ARBA00004141"/>
    </source>
</evidence>
<evidence type="ECO:0000313" key="8">
    <source>
        <dbReference type="Proteomes" id="UP000708208"/>
    </source>
</evidence>
<evidence type="ECO:0000256" key="5">
    <source>
        <dbReference type="SAM" id="MobiDB-lite"/>
    </source>
</evidence>
<feature type="transmembrane region" description="Helical" evidence="6">
    <location>
        <begin position="199"/>
        <end position="221"/>
    </location>
</feature>
<evidence type="ECO:0000313" key="7">
    <source>
        <dbReference type="EMBL" id="CAG7829418.1"/>
    </source>
</evidence>
<feature type="compositionally biased region" description="Polar residues" evidence="5">
    <location>
        <begin position="21"/>
        <end position="38"/>
    </location>
</feature>
<accession>A0A8J2LDD7</accession>
<dbReference type="Proteomes" id="UP000708208">
    <property type="component" value="Unassembled WGS sequence"/>
</dbReference>
<name>A0A8J2LDD7_9HEXA</name>
<keyword evidence="2 6" id="KW-0812">Transmembrane</keyword>
<feature type="region of interest" description="Disordered" evidence="5">
    <location>
        <begin position="1"/>
        <end position="52"/>
    </location>
</feature>
<proteinExistence type="predicted"/>
<evidence type="ECO:0000256" key="3">
    <source>
        <dbReference type="ARBA" id="ARBA00022989"/>
    </source>
</evidence>
<dbReference type="GO" id="GO:0016020">
    <property type="term" value="C:membrane"/>
    <property type="evidence" value="ECO:0007669"/>
    <property type="project" value="UniProtKB-SubCell"/>
</dbReference>
<comment type="caution">
    <text evidence="7">The sequence shown here is derived from an EMBL/GenBank/DDBJ whole genome shotgun (WGS) entry which is preliminary data.</text>
</comment>
<evidence type="ECO:0000256" key="2">
    <source>
        <dbReference type="ARBA" id="ARBA00022692"/>
    </source>
</evidence>
<evidence type="ECO:0000256" key="4">
    <source>
        <dbReference type="ARBA" id="ARBA00023136"/>
    </source>
</evidence>
<feature type="transmembrane region" description="Helical" evidence="6">
    <location>
        <begin position="355"/>
        <end position="375"/>
    </location>
</feature>
<feature type="transmembrane region" description="Helical" evidence="6">
    <location>
        <begin position="242"/>
        <end position="261"/>
    </location>
</feature>
<organism evidence="7 8">
    <name type="scientific">Allacma fusca</name>
    <dbReference type="NCBI Taxonomy" id="39272"/>
    <lineage>
        <taxon>Eukaryota</taxon>
        <taxon>Metazoa</taxon>
        <taxon>Ecdysozoa</taxon>
        <taxon>Arthropoda</taxon>
        <taxon>Hexapoda</taxon>
        <taxon>Collembola</taxon>
        <taxon>Symphypleona</taxon>
        <taxon>Sminthuridae</taxon>
        <taxon>Allacma</taxon>
    </lineage>
</organism>
<evidence type="ECO:0000256" key="6">
    <source>
        <dbReference type="SAM" id="Phobius"/>
    </source>
</evidence>
<feature type="compositionally biased region" description="Basic residues" evidence="5">
    <location>
        <begin position="39"/>
        <end position="50"/>
    </location>
</feature>
<reference evidence="7" key="1">
    <citation type="submission" date="2021-06" db="EMBL/GenBank/DDBJ databases">
        <authorList>
            <person name="Hodson N. C."/>
            <person name="Mongue J. A."/>
            <person name="Jaron S. K."/>
        </authorList>
    </citation>
    <scope>NUCLEOTIDE SEQUENCE</scope>
</reference>
<dbReference type="InterPro" id="IPR018499">
    <property type="entry name" value="Tetraspanin/Peripherin"/>
</dbReference>
<protein>
    <recommendedName>
        <fullName evidence="9">Tetraspanin</fullName>
    </recommendedName>
</protein>
<dbReference type="EMBL" id="CAJVCH010551436">
    <property type="protein sequence ID" value="CAG7829418.1"/>
    <property type="molecule type" value="Genomic_DNA"/>
</dbReference>
<dbReference type="Pfam" id="PF00335">
    <property type="entry name" value="Tetraspanin"/>
    <property type="match status" value="1"/>
</dbReference>
<evidence type="ECO:0008006" key="9">
    <source>
        <dbReference type="Google" id="ProtNLM"/>
    </source>
</evidence>